<evidence type="ECO:0000313" key="4">
    <source>
        <dbReference type="EMBL" id="KAF0903252.1"/>
    </source>
</evidence>
<keyword evidence="2" id="KW-0808">Transferase</keyword>
<dbReference type="Pfam" id="PF06325">
    <property type="entry name" value="PrmA"/>
    <property type="match status" value="1"/>
</dbReference>
<dbReference type="InterPro" id="IPR025799">
    <property type="entry name" value="Arg_MeTrfase"/>
</dbReference>
<keyword evidence="1 2" id="KW-0949">S-adenosyl-L-methionine</keyword>
<proteinExistence type="predicted"/>
<dbReference type="AlphaFoldDB" id="A0A6G1CT15"/>
<feature type="region of interest" description="Disordered" evidence="3">
    <location>
        <begin position="148"/>
        <end position="171"/>
    </location>
</feature>
<gene>
    <name evidence="4" type="ORF">E2562_026545</name>
</gene>
<evidence type="ECO:0000313" key="5">
    <source>
        <dbReference type="Proteomes" id="UP000479710"/>
    </source>
</evidence>
<protein>
    <recommendedName>
        <fullName evidence="6">Methyltransferase domain-containing protein</fullName>
    </recommendedName>
</protein>
<dbReference type="GO" id="GO:0032259">
    <property type="term" value="P:methylation"/>
    <property type="evidence" value="ECO:0007669"/>
    <property type="project" value="UniProtKB-KW"/>
</dbReference>
<sequence>MASLPNGAAAAASSSAGGGGAVVVDKEVDFANYFCTYSYLYHQKEMLCDRVRMDAYHSAVFRNAHHFRGKVVLDVGTGSGILAIWSAQAGAKKVYAVEATNMAEHARELVRANGVADIVEVIQGSMEDVVLPEKVAIEACDMRATPCTNSPGRVTRTPQSRHHAGRFDRHH</sequence>
<dbReference type="CDD" id="cd02440">
    <property type="entry name" value="AdoMet_MTases"/>
    <property type="match status" value="1"/>
</dbReference>
<dbReference type="GO" id="GO:0005634">
    <property type="term" value="C:nucleus"/>
    <property type="evidence" value="ECO:0007669"/>
    <property type="project" value="TreeGrafter"/>
</dbReference>
<evidence type="ECO:0000256" key="2">
    <source>
        <dbReference type="PROSITE-ProRule" id="PRU01015"/>
    </source>
</evidence>
<dbReference type="PANTHER" id="PTHR11006:SF68">
    <property type="entry name" value="PROTEIN ARGININE N-METHYLTRANSFERASE PRMT10"/>
    <property type="match status" value="1"/>
</dbReference>
<name>A0A6G1CT15_9ORYZ</name>
<dbReference type="Gene3D" id="3.40.50.150">
    <property type="entry name" value="Vaccinia Virus protein VP39"/>
    <property type="match status" value="1"/>
</dbReference>
<dbReference type="OrthoDB" id="7848332at2759"/>
<dbReference type="GO" id="GO:0016274">
    <property type="term" value="F:protein-arginine N-methyltransferase activity"/>
    <property type="evidence" value="ECO:0007669"/>
    <property type="project" value="InterPro"/>
</dbReference>
<evidence type="ECO:0000256" key="3">
    <source>
        <dbReference type="SAM" id="MobiDB-lite"/>
    </source>
</evidence>
<dbReference type="Proteomes" id="UP000479710">
    <property type="component" value="Unassembled WGS sequence"/>
</dbReference>
<dbReference type="PROSITE" id="PS51678">
    <property type="entry name" value="SAM_MT_PRMT"/>
    <property type="match status" value="1"/>
</dbReference>
<organism evidence="4 5">
    <name type="scientific">Oryza meyeriana var. granulata</name>
    <dbReference type="NCBI Taxonomy" id="110450"/>
    <lineage>
        <taxon>Eukaryota</taxon>
        <taxon>Viridiplantae</taxon>
        <taxon>Streptophyta</taxon>
        <taxon>Embryophyta</taxon>
        <taxon>Tracheophyta</taxon>
        <taxon>Spermatophyta</taxon>
        <taxon>Magnoliopsida</taxon>
        <taxon>Liliopsida</taxon>
        <taxon>Poales</taxon>
        <taxon>Poaceae</taxon>
        <taxon>BOP clade</taxon>
        <taxon>Oryzoideae</taxon>
        <taxon>Oryzeae</taxon>
        <taxon>Oryzinae</taxon>
        <taxon>Oryza</taxon>
        <taxon>Oryza meyeriana</taxon>
    </lineage>
</organism>
<comment type="caution">
    <text evidence="4">The sequence shown here is derived from an EMBL/GenBank/DDBJ whole genome shotgun (WGS) entry which is preliminary data.</text>
</comment>
<dbReference type="InterPro" id="IPR029063">
    <property type="entry name" value="SAM-dependent_MTases_sf"/>
</dbReference>
<dbReference type="PANTHER" id="PTHR11006">
    <property type="entry name" value="PROTEIN ARGININE N-METHYLTRANSFERASE"/>
    <property type="match status" value="1"/>
</dbReference>
<accession>A0A6G1CT15</accession>
<evidence type="ECO:0008006" key="6">
    <source>
        <dbReference type="Google" id="ProtNLM"/>
    </source>
</evidence>
<keyword evidence="5" id="KW-1185">Reference proteome</keyword>
<feature type="compositionally biased region" description="Polar residues" evidence="3">
    <location>
        <begin position="148"/>
        <end position="158"/>
    </location>
</feature>
<reference evidence="4 5" key="1">
    <citation type="submission" date="2019-11" db="EMBL/GenBank/DDBJ databases">
        <title>Whole genome sequence of Oryza granulata.</title>
        <authorList>
            <person name="Li W."/>
        </authorList>
    </citation>
    <scope>NUCLEOTIDE SEQUENCE [LARGE SCALE GENOMIC DNA]</scope>
    <source>
        <strain evidence="5">cv. Menghai</strain>
        <tissue evidence="4">Leaf</tissue>
    </source>
</reference>
<dbReference type="GO" id="GO:0042054">
    <property type="term" value="F:histone methyltransferase activity"/>
    <property type="evidence" value="ECO:0007669"/>
    <property type="project" value="TreeGrafter"/>
</dbReference>
<feature type="compositionally biased region" description="Basic residues" evidence="3">
    <location>
        <begin position="159"/>
        <end position="171"/>
    </location>
</feature>
<dbReference type="EMBL" id="SPHZ02000008">
    <property type="protein sequence ID" value="KAF0903252.1"/>
    <property type="molecule type" value="Genomic_DNA"/>
</dbReference>
<keyword evidence="2" id="KW-0489">Methyltransferase</keyword>
<dbReference type="SUPFAM" id="SSF53335">
    <property type="entry name" value="S-adenosyl-L-methionine-dependent methyltransferases"/>
    <property type="match status" value="1"/>
</dbReference>
<evidence type="ECO:0000256" key="1">
    <source>
        <dbReference type="ARBA" id="ARBA00022691"/>
    </source>
</evidence>